<dbReference type="EMBL" id="JAASQV010000001">
    <property type="protein sequence ID" value="NIJ63284.1"/>
    <property type="molecule type" value="Genomic_DNA"/>
</dbReference>
<feature type="region of interest" description="Disordered" evidence="1">
    <location>
        <begin position="58"/>
        <end position="82"/>
    </location>
</feature>
<dbReference type="PROSITE" id="PS51257">
    <property type="entry name" value="PROKAR_LIPOPROTEIN"/>
    <property type="match status" value="1"/>
</dbReference>
<feature type="chain" id="PRO_5031089922" description="Lipoprotein" evidence="2">
    <location>
        <begin position="18"/>
        <end position="244"/>
    </location>
</feature>
<keyword evidence="4" id="KW-1185">Reference proteome</keyword>
<evidence type="ECO:0000256" key="1">
    <source>
        <dbReference type="SAM" id="MobiDB-lite"/>
    </source>
</evidence>
<name>A0A7X5ZU37_9SPHN</name>
<evidence type="ECO:0008006" key="5">
    <source>
        <dbReference type="Google" id="ProtNLM"/>
    </source>
</evidence>
<protein>
    <recommendedName>
        <fullName evidence="5">Lipoprotein</fullName>
    </recommendedName>
</protein>
<dbReference type="Proteomes" id="UP000564677">
    <property type="component" value="Unassembled WGS sequence"/>
</dbReference>
<keyword evidence="2" id="KW-0732">Signal</keyword>
<comment type="caution">
    <text evidence="3">The sequence shown here is derived from an EMBL/GenBank/DDBJ whole genome shotgun (WGS) entry which is preliminary data.</text>
</comment>
<dbReference type="AlphaFoldDB" id="A0A7X5ZU37"/>
<proteinExistence type="predicted"/>
<sequence>MVRRQYFLMLALPLALAGCGSRGSLGDVAETESGNAADPALASALQDQIMVDPQLGRQANGDAIRPPGQPYSGGVPNDNVAANSSKVDNGPLLKTPAPTQATKECTQCTAAREAVTLGGLAARQKDPKSSQCAASLHYAAAWAQRLPRDLPLYPQARVTEAAGSTAGKCQLRVVSFSSPQPMQVMLDWYYTKAIRGGYTSEHQVDGQEHILGGTRDKDGSAYVLFLTRRPDGGTDIDMVANNGI</sequence>
<reference evidence="3 4" key="1">
    <citation type="submission" date="2020-03" db="EMBL/GenBank/DDBJ databases">
        <title>Genomic Encyclopedia of Type Strains, Phase IV (KMG-IV): sequencing the most valuable type-strain genomes for metagenomic binning, comparative biology and taxonomic classification.</title>
        <authorList>
            <person name="Goeker M."/>
        </authorList>
    </citation>
    <scope>NUCLEOTIDE SEQUENCE [LARGE SCALE GENOMIC DNA]</scope>
    <source>
        <strain evidence="3 4">DSM 4733</strain>
    </source>
</reference>
<evidence type="ECO:0000313" key="4">
    <source>
        <dbReference type="Proteomes" id="UP000564677"/>
    </source>
</evidence>
<dbReference type="RefSeq" id="WP_167297856.1">
    <property type="nucleotide sequence ID" value="NZ_JAASQV010000001.1"/>
</dbReference>
<evidence type="ECO:0000313" key="3">
    <source>
        <dbReference type="EMBL" id="NIJ63284.1"/>
    </source>
</evidence>
<evidence type="ECO:0000256" key="2">
    <source>
        <dbReference type="SAM" id="SignalP"/>
    </source>
</evidence>
<accession>A0A7X5ZU37</accession>
<feature type="signal peptide" evidence="2">
    <location>
        <begin position="1"/>
        <end position="17"/>
    </location>
</feature>
<gene>
    <name evidence="3" type="ORF">FHR20_000215</name>
</gene>
<organism evidence="3 4">
    <name type="scientific">Sphingomonas leidyi</name>
    <dbReference type="NCBI Taxonomy" id="68569"/>
    <lineage>
        <taxon>Bacteria</taxon>
        <taxon>Pseudomonadati</taxon>
        <taxon>Pseudomonadota</taxon>
        <taxon>Alphaproteobacteria</taxon>
        <taxon>Sphingomonadales</taxon>
        <taxon>Sphingomonadaceae</taxon>
        <taxon>Sphingomonas</taxon>
    </lineage>
</organism>